<name>A0ABY9ERE5_9PSED</name>
<keyword evidence="1" id="KW-0812">Transmembrane</keyword>
<dbReference type="InterPro" id="IPR002656">
    <property type="entry name" value="Acyl_transf_3_dom"/>
</dbReference>
<dbReference type="PANTHER" id="PTHR23028">
    <property type="entry name" value="ACETYLTRANSFERASE"/>
    <property type="match status" value="1"/>
</dbReference>
<feature type="transmembrane region" description="Helical" evidence="1">
    <location>
        <begin position="213"/>
        <end position="230"/>
    </location>
</feature>
<keyword evidence="3" id="KW-0012">Acyltransferase</keyword>
<dbReference type="GO" id="GO:0016746">
    <property type="term" value="F:acyltransferase activity"/>
    <property type="evidence" value="ECO:0007669"/>
    <property type="project" value="UniProtKB-KW"/>
</dbReference>
<feature type="transmembrane region" description="Helical" evidence="1">
    <location>
        <begin position="274"/>
        <end position="300"/>
    </location>
</feature>
<feature type="transmembrane region" description="Helical" evidence="1">
    <location>
        <begin position="306"/>
        <end position="323"/>
    </location>
</feature>
<feature type="transmembrane region" description="Helical" evidence="1">
    <location>
        <begin position="12"/>
        <end position="31"/>
    </location>
</feature>
<feature type="domain" description="Acyltransferase 3" evidence="2">
    <location>
        <begin position="7"/>
        <end position="323"/>
    </location>
</feature>
<dbReference type="InterPro" id="IPR050879">
    <property type="entry name" value="Acyltransferase_3"/>
</dbReference>
<protein>
    <submittedName>
        <fullName evidence="3">Acyltransferase</fullName>
    </submittedName>
</protein>
<sequence length="348" mass="39704">MIKRRVKELDLLRFLAAFAVVIFHYAFRGYARGDMSTMPYPLLAEPAKYGYLGVELFFMISGFVILMTASSNNLKVFFISRVVRLYPAFLVCCTITFLITLAIGQPRYTASFYQYIINMTLLSDLMGVPSIDGVYWSLFVEIKFYLMISILLGFKKIEKIETYLVLWLLISAIAEAFTFEKMRAILVTDYAAYFIAGATFYIIWAKGFTKTRILLLAGAFTLASYTSIVWAESLETKYSTEFNPLIVCSVIILFFMMFFLIATNRTAAIGTLNWTTLGALTYPLYLLHQMIGFMIFNIAYPVVNPHILLWGTVALMISASYIIHKKIEVPIARQIKKLLSLSLSRVRD</sequence>
<feature type="transmembrane region" description="Helical" evidence="1">
    <location>
        <begin position="242"/>
        <end position="262"/>
    </location>
</feature>
<organism evidence="3 4">
    <name type="scientific">Pseudomonas cucumis</name>
    <dbReference type="NCBI Taxonomy" id="2954082"/>
    <lineage>
        <taxon>Bacteria</taxon>
        <taxon>Pseudomonadati</taxon>
        <taxon>Pseudomonadota</taxon>
        <taxon>Gammaproteobacteria</taxon>
        <taxon>Pseudomonadales</taxon>
        <taxon>Pseudomonadaceae</taxon>
        <taxon>Pseudomonas</taxon>
    </lineage>
</organism>
<dbReference type="Proteomes" id="UP001239418">
    <property type="component" value="Chromosome"/>
</dbReference>
<dbReference type="PANTHER" id="PTHR23028:SF53">
    <property type="entry name" value="ACYL_TRANSF_3 DOMAIN-CONTAINING PROTEIN"/>
    <property type="match status" value="1"/>
</dbReference>
<proteinExistence type="predicted"/>
<keyword evidence="4" id="KW-1185">Reference proteome</keyword>
<keyword evidence="3" id="KW-0808">Transferase</keyword>
<evidence type="ECO:0000256" key="1">
    <source>
        <dbReference type="SAM" id="Phobius"/>
    </source>
</evidence>
<keyword evidence="1" id="KW-1133">Transmembrane helix</keyword>
<feature type="transmembrane region" description="Helical" evidence="1">
    <location>
        <begin position="82"/>
        <end position="103"/>
    </location>
</feature>
<dbReference type="Pfam" id="PF01757">
    <property type="entry name" value="Acyl_transf_3"/>
    <property type="match status" value="1"/>
</dbReference>
<evidence type="ECO:0000313" key="3">
    <source>
        <dbReference type="EMBL" id="WLG82581.1"/>
    </source>
</evidence>
<dbReference type="EMBL" id="CP117454">
    <property type="protein sequence ID" value="WLG82581.1"/>
    <property type="molecule type" value="Genomic_DNA"/>
</dbReference>
<evidence type="ECO:0000259" key="2">
    <source>
        <dbReference type="Pfam" id="PF01757"/>
    </source>
</evidence>
<feature type="transmembrane region" description="Helical" evidence="1">
    <location>
        <begin position="134"/>
        <end position="154"/>
    </location>
</feature>
<gene>
    <name evidence="3" type="ORF">PSH97_15695</name>
</gene>
<feature type="transmembrane region" description="Helical" evidence="1">
    <location>
        <begin position="185"/>
        <end position="204"/>
    </location>
</feature>
<feature type="transmembrane region" description="Helical" evidence="1">
    <location>
        <begin position="161"/>
        <end position="179"/>
    </location>
</feature>
<keyword evidence="1" id="KW-0472">Membrane</keyword>
<accession>A0ABY9ERE5</accession>
<evidence type="ECO:0000313" key="4">
    <source>
        <dbReference type="Proteomes" id="UP001239418"/>
    </source>
</evidence>
<reference evidence="3 4" key="1">
    <citation type="submission" date="2023-02" db="EMBL/GenBank/DDBJ databases">
        <title>Evolution of Hrp T3SS in non-pathogenic Pseudomonas fluorescens.</title>
        <authorList>
            <person name="Liao K."/>
            <person name="Wei H."/>
            <person name="Gu Y."/>
        </authorList>
    </citation>
    <scope>NUCLEOTIDE SEQUENCE [LARGE SCALE GENOMIC DNA]</scope>
    <source>
        <strain evidence="3 4">FP1935</strain>
    </source>
</reference>
<feature type="transmembrane region" description="Helical" evidence="1">
    <location>
        <begin position="51"/>
        <end position="70"/>
    </location>
</feature>
<dbReference type="RefSeq" id="WP_305445723.1">
    <property type="nucleotide sequence ID" value="NZ_CP117454.1"/>
</dbReference>